<dbReference type="HOGENOM" id="CLU_1556348_0_0_1"/>
<sequence length="172" mass="17972">MGAGLLFTDGHHGDVLMNEKRTSIGYGTLLPSPVTHPSPTAARAERPDVPPPLVTTVPARRPESPMSPFEVSPMSPGFPQTPPPTVPRRSSQDSVGGISIASSGVFSPSLLSWPMPPSAAPSAGTSPPTTSHGNVADLAARYKPMTPTKPTTPMKPVAPPTPSNWKKPADWD</sequence>
<keyword evidence="3" id="KW-1185">Reference proteome</keyword>
<dbReference type="Proteomes" id="UP000008181">
    <property type="component" value="Chromosome 3"/>
</dbReference>
<dbReference type="RefSeq" id="XP_003654693.1">
    <property type="nucleotide sequence ID" value="XM_003654645.1"/>
</dbReference>
<protein>
    <submittedName>
        <fullName evidence="2">Uncharacterized protein</fullName>
    </submittedName>
</protein>
<evidence type="ECO:0000256" key="1">
    <source>
        <dbReference type="SAM" id="MobiDB-lite"/>
    </source>
</evidence>
<organism evidence="2 3">
    <name type="scientific">Thermothielavioides terrestris (strain ATCC 38088 / NRRL 8126)</name>
    <name type="common">Thielavia terrestris</name>
    <dbReference type="NCBI Taxonomy" id="578455"/>
    <lineage>
        <taxon>Eukaryota</taxon>
        <taxon>Fungi</taxon>
        <taxon>Dikarya</taxon>
        <taxon>Ascomycota</taxon>
        <taxon>Pezizomycotina</taxon>
        <taxon>Sordariomycetes</taxon>
        <taxon>Sordariomycetidae</taxon>
        <taxon>Sordariales</taxon>
        <taxon>Chaetomiaceae</taxon>
        <taxon>Thermothielavioides</taxon>
        <taxon>Thermothielavioides terrestris</taxon>
    </lineage>
</organism>
<feature type="compositionally biased region" description="Low complexity" evidence="1">
    <location>
        <begin position="87"/>
        <end position="113"/>
    </location>
</feature>
<proteinExistence type="predicted"/>
<feature type="compositionally biased region" description="Low complexity" evidence="1">
    <location>
        <begin position="120"/>
        <end position="131"/>
    </location>
</feature>
<reference evidence="2 3" key="1">
    <citation type="journal article" date="2011" name="Nat. Biotechnol.">
        <title>Comparative genomic analysis of the thermophilic biomass-degrading fungi Myceliophthora thermophila and Thielavia terrestris.</title>
        <authorList>
            <person name="Berka R.M."/>
            <person name="Grigoriev I.V."/>
            <person name="Otillar R."/>
            <person name="Salamov A."/>
            <person name="Grimwood J."/>
            <person name="Reid I."/>
            <person name="Ishmael N."/>
            <person name="John T."/>
            <person name="Darmond C."/>
            <person name="Moisan M.-C."/>
            <person name="Henrissat B."/>
            <person name="Coutinho P.M."/>
            <person name="Lombard V."/>
            <person name="Natvig D.O."/>
            <person name="Lindquist E."/>
            <person name="Schmutz J."/>
            <person name="Lucas S."/>
            <person name="Harris P."/>
            <person name="Powlowski J."/>
            <person name="Bellemare A."/>
            <person name="Taylor D."/>
            <person name="Butler G."/>
            <person name="de Vries R.P."/>
            <person name="Allijn I.E."/>
            <person name="van den Brink J."/>
            <person name="Ushinsky S."/>
            <person name="Storms R."/>
            <person name="Powell A.J."/>
            <person name="Paulsen I.T."/>
            <person name="Elbourne L.D.H."/>
            <person name="Baker S.E."/>
            <person name="Magnuson J."/>
            <person name="LaBoissiere S."/>
            <person name="Clutterbuck A.J."/>
            <person name="Martinez D."/>
            <person name="Wogulis M."/>
            <person name="de Leon A.L."/>
            <person name="Rey M.W."/>
            <person name="Tsang A."/>
        </authorList>
    </citation>
    <scope>NUCLEOTIDE SEQUENCE [LARGE SCALE GENOMIC DNA]</scope>
    <source>
        <strain evidence="3">ATCC 38088 / NRRL 8126</strain>
    </source>
</reference>
<evidence type="ECO:0000313" key="2">
    <source>
        <dbReference type="EMBL" id="AEO68357.1"/>
    </source>
</evidence>
<feature type="compositionally biased region" description="Low complexity" evidence="1">
    <location>
        <begin position="143"/>
        <end position="155"/>
    </location>
</feature>
<feature type="region of interest" description="Disordered" evidence="1">
    <location>
        <begin position="27"/>
        <end position="172"/>
    </location>
</feature>
<dbReference type="EMBL" id="CP003011">
    <property type="protein sequence ID" value="AEO68357.1"/>
    <property type="molecule type" value="Genomic_DNA"/>
</dbReference>
<dbReference type="AlphaFoldDB" id="G2R5X0"/>
<name>G2R5X0_THETT</name>
<dbReference type="GeneID" id="11518859"/>
<dbReference type="KEGG" id="ttt:THITE_128078"/>
<evidence type="ECO:0000313" key="3">
    <source>
        <dbReference type="Proteomes" id="UP000008181"/>
    </source>
</evidence>
<accession>G2R5X0</accession>
<dbReference type="eggNOG" id="ENOG502T79F">
    <property type="taxonomic scope" value="Eukaryota"/>
</dbReference>
<gene>
    <name evidence="2" type="ORF">THITE_128078</name>
</gene>
<dbReference type="OrthoDB" id="4590622at2759"/>